<dbReference type="GO" id="GO:0009733">
    <property type="term" value="P:response to auxin"/>
    <property type="evidence" value="ECO:0007669"/>
    <property type="project" value="UniProtKB-ARBA"/>
</dbReference>
<feature type="region of interest" description="Disordered" evidence="6">
    <location>
        <begin position="759"/>
        <end position="805"/>
    </location>
</feature>
<evidence type="ECO:0000256" key="6">
    <source>
        <dbReference type="SAM" id="MobiDB-lite"/>
    </source>
</evidence>
<feature type="compositionally biased region" description="Low complexity" evidence="6">
    <location>
        <begin position="553"/>
        <end position="563"/>
    </location>
</feature>
<dbReference type="OrthoDB" id="757982at2759"/>
<feature type="region of interest" description="Disordered" evidence="6">
    <location>
        <begin position="530"/>
        <end position="563"/>
    </location>
</feature>
<sequence length="805" mass="89676">MGCGNGLDLHAKMVNEREEVGFENLEVSERELWLNNTTNDHHHDDDDLLGMNMNDDDASMFYADFPPLPDFPCMSSSSSSSSSSTPLKTIACTSTTTTTSSSSSASSSSAASWAILKSDLEEDHGEKIKSAQNGYMHQHDDHHHPLDQHATTLSSTASMEISQQQQDLGVSNNNHVVGVDVGGSDCMDDDAIMDTFGYMELLEANDFFDPTSIFQNDEENPLVDFTQEQQVQMQDEYHHQQNQQVPMIMHDDSETKLHQQEENNDVFVCDVTNNEEENNNILQGDACDDDGVLNDEMSSVFLEWLKSNKDSVSANDLRNVKLKKSTIESAASRLGGGKEGMKRLLKLILEWVQTSHLQNKRLKENTTLASNLVPQTQQFQDPCQNQNTSNTFAPVETNTCFNQWLDQTQPLIVPPQQFSQPMVGVGVGVGYVGDPYNTNGSVSNNLNLNPNTYQPVATNDQYHHMLESNQSWGASQFNVATNYNQSFVENNNSNMIQPHGVSFGGYGNQYNSYQFFHGPGDRLMRLGPSATKEARKKRMARQRRFASHHRHQNNNNNNQLHHQNIQGSDSLARLGSGDSCTNVVGAGSHANPANWMYWQTMPGGAAASMAPVVPAEPTQPLVDRDRPSMQTHNSHQGRNASDRRQGWKPEKNLRFLLQKVLKQSDVGSLGRIVLPKKEAETHLPELEARDGISITMEDIGTSRVWNMRYRYWPNNKSRMYLLENTGDFVKANGLQEGDFIVIYSDVKCGKFMIRGVKVRQQQGAKPEAKKAGKSQKNQHGNNSANTAGNAAVDNNGTPSSPKRKK</sequence>
<organism evidence="8 9">
    <name type="scientific">Trifolium subterraneum</name>
    <name type="common">Subterranean clover</name>
    <dbReference type="NCBI Taxonomy" id="3900"/>
    <lineage>
        <taxon>Eukaryota</taxon>
        <taxon>Viridiplantae</taxon>
        <taxon>Streptophyta</taxon>
        <taxon>Embryophyta</taxon>
        <taxon>Tracheophyta</taxon>
        <taxon>Spermatophyta</taxon>
        <taxon>Magnoliopsida</taxon>
        <taxon>eudicotyledons</taxon>
        <taxon>Gunneridae</taxon>
        <taxon>Pentapetalae</taxon>
        <taxon>rosids</taxon>
        <taxon>fabids</taxon>
        <taxon>Fabales</taxon>
        <taxon>Fabaceae</taxon>
        <taxon>Papilionoideae</taxon>
        <taxon>50 kb inversion clade</taxon>
        <taxon>NPAAA clade</taxon>
        <taxon>Hologalegina</taxon>
        <taxon>IRL clade</taxon>
        <taxon>Trifolieae</taxon>
        <taxon>Trifolium</taxon>
    </lineage>
</organism>
<dbReference type="PANTHER" id="PTHR31140">
    <property type="entry name" value="B3 DOMAIN-CONTAINING TRANSCRIPTION FACTOR ABI3"/>
    <property type="match status" value="1"/>
</dbReference>
<keyword evidence="2" id="KW-0805">Transcription regulation</keyword>
<evidence type="ECO:0000256" key="1">
    <source>
        <dbReference type="ARBA" id="ARBA00004123"/>
    </source>
</evidence>
<feature type="domain" description="TF-B3" evidence="7">
    <location>
        <begin position="657"/>
        <end position="759"/>
    </location>
</feature>
<dbReference type="PROSITE" id="PS50863">
    <property type="entry name" value="B3"/>
    <property type="match status" value="1"/>
</dbReference>
<comment type="subcellular location">
    <subcellularLocation>
        <location evidence="1">Nucleus</location>
    </subcellularLocation>
</comment>
<feature type="compositionally biased region" description="Low complexity" evidence="6">
    <location>
        <begin position="780"/>
        <end position="791"/>
    </location>
</feature>
<accession>A0A2Z6LRS9</accession>
<feature type="region of interest" description="Disordered" evidence="6">
    <location>
        <begin position="617"/>
        <end position="648"/>
    </location>
</feature>
<reference evidence="9" key="1">
    <citation type="journal article" date="2017" name="Front. Plant Sci.">
        <title>Climate Clever Clovers: New Paradigm to Reduce the Environmental Footprint of Ruminants by Breeding Low Methanogenic Forages Utilizing Haplotype Variation.</title>
        <authorList>
            <person name="Kaur P."/>
            <person name="Appels R."/>
            <person name="Bayer P.E."/>
            <person name="Keeble-Gagnere G."/>
            <person name="Wang J."/>
            <person name="Hirakawa H."/>
            <person name="Shirasawa K."/>
            <person name="Vercoe P."/>
            <person name="Stefanova K."/>
            <person name="Durmic Z."/>
            <person name="Nichols P."/>
            <person name="Revell C."/>
            <person name="Isobe S.N."/>
            <person name="Edwards D."/>
            <person name="Erskine W."/>
        </authorList>
    </citation>
    <scope>NUCLEOTIDE SEQUENCE [LARGE SCALE GENOMIC DNA]</scope>
    <source>
        <strain evidence="9">cv. Daliak</strain>
    </source>
</reference>
<dbReference type="EMBL" id="DF973238">
    <property type="protein sequence ID" value="GAU21831.1"/>
    <property type="molecule type" value="Genomic_DNA"/>
</dbReference>
<evidence type="ECO:0000256" key="4">
    <source>
        <dbReference type="ARBA" id="ARBA00023163"/>
    </source>
</evidence>
<dbReference type="SMART" id="SM01019">
    <property type="entry name" value="B3"/>
    <property type="match status" value="1"/>
</dbReference>
<dbReference type="AlphaFoldDB" id="A0A2Z6LRS9"/>
<feature type="compositionally biased region" description="Polar residues" evidence="6">
    <location>
        <begin position="792"/>
        <end position="805"/>
    </location>
</feature>
<evidence type="ECO:0000256" key="3">
    <source>
        <dbReference type="ARBA" id="ARBA00023125"/>
    </source>
</evidence>
<name>A0A2Z6LRS9_TRISU</name>
<evidence type="ECO:0000256" key="5">
    <source>
        <dbReference type="ARBA" id="ARBA00023242"/>
    </source>
</evidence>
<evidence type="ECO:0000259" key="7">
    <source>
        <dbReference type="PROSITE" id="PS50863"/>
    </source>
</evidence>
<dbReference type="Gene3D" id="2.40.330.10">
    <property type="entry name" value="DNA-binding pseudobarrel domain"/>
    <property type="match status" value="1"/>
</dbReference>
<keyword evidence="9" id="KW-1185">Reference proteome</keyword>
<dbReference type="InterPro" id="IPR003340">
    <property type="entry name" value="B3_DNA-bd"/>
</dbReference>
<dbReference type="CDD" id="cd10015">
    <property type="entry name" value="BfiI_C_EcoRII_N_B3"/>
    <property type="match status" value="1"/>
</dbReference>
<dbReference type="SUPFAM" id="SSF101936">
    <property type="entry name" value="DNA-binding pseudobarrel domain"/>
    <property type="match status" value="1"/>
</dbReference>
<keyword evidence="3" id="KW-0238">DNA-binding</keyword>
<feature type="compositionally biased region" description="Polar residues" evidence="6">
    <location>
        <begin position="628"/>
        <end position="639"/>
    </location>
</feature>
<evidence type="ECO:0000313" key="9">
    <source>
        <dbReference type="Proteomes" id="UP000242715"/>
    </source>
</evidence>
<dbReference type="GO" id="GO:0003700">
    <property type="term" value="F:DNA-binding transcription factor activity"/>
    <property type="evidence" value="ECO:0007669"/>
    <property type="project" value="InterPro"/>
</dbReference>
<dbReference type="FunFam" id="2.40.330.10:FF:000003">
    <property type="entry name" value="B3 domain-containing transcription factor FUS3"/>
    <property type="match status" value="1"/>
</dbReference>
<dbReference type="Proteomes" id="UP000242715">
    <property type="component" value="Unassembled WGS sequence"/>
</dbReference>
<keyword evidence="5" id="KW-0539">Nucleus</keyword>
<dbReference type="Pfam" id="PF02362">
    <property type="entry name" value="B3"/>
    <property type="match status" value="1"/>
</dbReference>
<dbReference type="GO" id="GO:0005634">
    <property type="term" value="C:nucleus"/>
    <property type="evidence" value="ECO:0007669"/>
    <property type="project" value="UniProtKB-SubCell"/>
</dbReference>
<protein>
    <recommendedName>
        <fullName evidence="7">TF-B3 domain-containing protein</fullName>
    </recommendedName>
</protein>
<dbReference type="InterPro" id="IPR044800">
    <property type="entry name" value="LEC2-like"/>
</dbReference>
<dbReference type="PANTHER" id="PTHR31140:SF81">
    <property type="entry name" value="B3 DOMAIN-CONTAINING TRANSCRIPTION FACTOR ABI3"/>
    <property type="match status" value="1"/>
</dbReference>
<evidence type="ECO:0000256" key="2">
    <source>
        <dbReference type="ARBA" id="ARBA00023015"/>
    </source>
</evidence>
<feature type="compositionally biased region" description="Basic residues" evidence="6">
    <location>
        <begin position="534"/>
        <end position="552"/>
    </location>
</feature>
<dbReference type="InterPro" id="IPR015300">
    <property type="entry name" value="DNA-bd_pseudobarrel_sf"/>
</dbReference>
<evidence type="ECO:0000313" key="8">
    <source>
        <dbReference type="EMBL" id="GAU21831.1"/>
    </source>
</evidence>
<keyword evidence="4" id="KW-0804">Transcription</keyword>
<gene>
    <name evidence="8" type="ORF">TSUD_176770</name>
</gene>
<dbReference type="GO" id="GO:0003677">
    <property type="term" value="F:DNA binding"/>
    <property type="evidence" value="ECO:0007669"/>
    <property type="project" value="UniProtKB-KW"/>
</dbReference>
<proteinExistence type="predicted"/>